<dbReference type="OrthoDB" id="8678477at2"/>
<dbReference type="EMBL" id="FKBS01000002">
    <property type="protein sequence ID" value="CZZ89684.1"/>
    <property type="molecule type" value="Genomic_DNA"/>
</dbReference>
<sequence>MNQSTKRKFLRTALCGLVAGLCLPTSAAHAADEGYPSRPIKFVVPYTAGGSNDVVGRVLAQKLSTYWGVPIIVENRPGAGGNLGAAQVARSAPDGYTFLVTPNNLLTMNPYIYKKTGVGYDPIKDFAPVSLMATGPILLATNAKLPVNSVKDLIAYAKANPGKLSYASAGIGTPHHLSAELFKSLTGIEMVHVPYKGAVPAISDLTAGRVDVMFGIPNSLMPFVKTGQLKALAVSGLKPSSLLPELPTVDASGVPGFDSSLWIGLSTAAGTPSAVITKVTQGIAQAMHDPEVKASLEAQGLSPVSSTPQELEALIQHDAARWSKLIDERQLTAD</sequence>
<organism evidence="3 4">
    <name type="scientific">Bordetella ansorpii</name>
    <dbReference type="NCBI Taxonomy" id="288768"/>
    <lineage>
        <taxon>Bacteria</taxon>
        <taxon>Pseudomonadati</taxon>
        <taxon>Pseudomonadota</taxon>
        <taxon>Betaproteobacteria</taxon>
        <taxon>Burkholderiales</taxon>
        <taxon>Alcaligenaceae</taxon>
        <taxon>Bordetella</taxon>
    </lineage>
</organism>
<name>A0A146AMG4_9BORD</name>
<dbReference type="PIRSF" id="PIRSF017082">
    <property type="entry name" value="YflP"/>
    <property type="match status" value="1"/>
</dbReference>
<dbReference type="CDD" id="cd13578">
    <property type="entry name" value="PBP2_Bug27"/>
    <property type="match status" value="1"/>
</dbReference>
<evidence type="ECO:0000313" key="3">
    <source>
        <dbReference type="EMBL" id="CZZ89684.1"/>
    </source>
</evidence>
<evidence type="ECO:0000256" key="1">
    <source>
        <dbReference type="ARBA" id="ARBA00006987"/>
    </source>
</evidence>
<comment type="similarity">
    <text evidence="1">Belongs to the UPF0065 (bug) family.</text>
</comment>
<proteinExistence type="inferred from homology"/>
<dbReference type="Gene3D" id="3.40.190.10">
    <property type="entry name" value="Periplasmic binding protein-like II"/>
    <property type="match status" value="1"/>
</dbReference>
<dbReference type="SUPFAM" id="SSF53850">
    <property type="entry name" value="Periplasmic binding protein-like II"/>
    <property type="match status" value="1"/>
</dbReference>
<dbReference type="InterPro" id="IPR042100">
    <property type="entry name" value="Bug_dom1"/>
</dbReference>
<dbReference type="Proteomes" id="UP000077037">
    <property type="component" value="Unassembled WGS sequence"/>
</dbReference>
<dbReference type="InterPro" id="IPR006311">
    <property type="entry name" value="TAT_signal"/>
</dbReference>
<dbReference type="RefSeq" id="WP_082886977.1">
    <property type="nucleotide sequence ID" value="NZ_FKBS01000002.1"/>
</dbReference>
<feature type="signal peptide" evidence="2">
    <location>
        <begin position="1"/>
        <end position="30"/>
    </location>
</feature>
<keyword evidence="2" id="KW-0732">Signal</keyword>
<dbReference type="Gene3D" id="3.40.190.150">
    <property type="entry name" value="Bordetella uptake gene, domain 1"/>
    <property type="match status" value="1"/>
</dbReference>
<dbReference type="Pfam" id="PF03401">
    <property type="entry name" value="TctC"/>
    <property type="match status" value="1"/>
</dbReference>
<feature type="chain" id="PRO_5007523111" evidence="2">
    <location>
        <begin position="31"/>
        <end position="334"/>
    </location>
</feature>
<reference evidence="3 4" key="1">
    <citation type="submission" date="2016-03" db="EMBL/GenBank/DDBJ databases">
        <authorList>
            <consortium name="Pathogen Informatics"/>
        </authorList>
    </citation>
    <scope>NUCLEOTIDE SEQUENCE [LARGE SCALE GENOMIC DNA]</scope>
    <source>
        <strain evidence="3 4">NCTC13364</strain>
    </source>
</reference>
<dbReference type="InterPro" id="IPR005064">
    <property type="entry name" value="BUG"/>
</dbReference>
<accession>A0A146AMG4</accession>
<gene>
    <name evidence="3" type="ORF">SAMEA1982600_00072</name>
</gene>
<dbReference type="PROSITE" id="PS51318">
    <property type="entry name" value="TAT"/>
    <property type="match status" value="1"/>
</dbReference>
<dbReference type="PANTHER" id="PTHR42928">
    <property type="entry name" value="TRICARBOXYLATE-BINDING PROTEIN"/>
    <property type="match status" value="1"/>
</dbReference>
<dbReference type="PANTHER" id="PTHR42928:SF5">
    <property type="entry name" value="BLR1237 PROTEIN"/>
    <property type="match status" value="1"/>
</dbReference>
<evidence type="ECO:0000313" key="4">
    <source>
        <dbReference type="Proteomes" id="UP000077037"/>
    </source>
</evidence>
<protein>
    <submittedName>
        <fullName evidence="3">Putattive exported protein</fullName>
    </submittedName>
</protein>
<evidence type="ECO:0000256" key="2">
    <source>
        <dbReference type="SAM" id="SignalP"/>
    </source>
</evidence>
<dbReference type="AlphaFoldDB" id="A0A146AMG4"/>